<organism evidence="2 3">
    <name type="scientific">Pendulispora albinea</name>
    <dbReference type="NCBI Taxonomy" id="2741071"/>
    <lineage>
        <taxon>Bacteria</taxon>
        <taxon>Pseudomonadati</taxon>
        <taxon>Myxococcota</taxon>
        <taxon>Myxococcia</taxon>
        <taxon>Myxococcales</taxon>
        <taxon>Sorangiineae</taxon>
        <taxon>Pendulisporaceae</taxon>
        <taxon>Pendulispora</taxon>
    </lineage>
</organism>
<sequence length="197" mass="21599">MPRILQNTRIHVGAPPRSPHPGAPFAVRPGWLSPSDPLDAAHRELPRLLEHGDIVLGHVVLANEALFRGAASAAAGCVVHPRDPAVRCEVDELQRATRAILELRGATPADPDQAELARILDAETERCFSMPVPPVLTRGKPLFFSTVIFYAPHFPEHRLVTNFLPMLVCADVPQVAQLPAFYWAQDFLDAWCDIGAV</sequence>
<gene>
    <name evidence="2" type="ORF">LZC94_13345</name>
</gene>
<evidence type="ECO:0000256" key="1">
    <source>
        <dbReference type="SAM" id="MobiDB-lite"/>
    </source>
</evidence>
<dbReference type="EMBL" id="CP089984">
    <property type="protein sequence ID" value="WXB18235.1"/>
    <property type="molecule type" value="Genomic_DNA"/>
</dbReference>
<name>A0ABZ2M6X0_9BACT</name>
<reference evidence="2 3" key="1">
    <citation type="submission" date="2021-12" db="EMBL/GenBank/DDBJ databases">
        <title>Discovery of the Pendulisporaceae a myxobacterial family with distinct sporulation behavior and unique specialized metabolism.</title>
        <authorList>
            <person name="Garcia R."/>
            <person name="Popoff A."/>
            <person name="Bader C.D."/>
            <person name="Loehr J."/>
            <person name="Walesch S."/>
            <person name="Walt C."/>
            <person name="Boldt J."/>
            <person name="Bunk B."/>
            <person name="Haeckl F.J.F.P.J."/>
            <person name="Gunesch A.P."/>
            <person name="Birkelbach J."/>
            <person name="Nuebel U."/>
            <person name="Pietschmann T."/>
            <person name="Bach T."/>
            <person name="Mueller R."/>
        </authorList>
    </citation>
    <scope>NUCLEOTIDE SEQUENCE [LARGE SCALE GENOMIC DNA]</scope>
    <source>
        <strain evidence="2 3">MSr11954</strain>
    </source>
</reference>
<evidence type="ECO:0000313" key="3">
    <source>
        <dbReference type="Proteomes" id="UP001370348"/>
    </source>
</evidence>
<accession>A0ABZ2M6X0</accession>
<dbReference type="Proteomes" id="UP001370348">
    <property type="component" value="Chromosome"/>
</dbReference>
<dbReference type="RefSeq" id="WP_394827877.1">
    <property type="nucleotide sequence ID" value="NZ_CP089984.1"/>
</dbReference>
<protein>
    <submittedName>
        <fullName evidence="2">Uncharacterized protein</fullName>
    </submittedName>
</protein>
<feature type="region of interest" description="Disordered" evidence="1">
    <location>
        <begin position="1"/>
        <end position="22"/>
    </location>
</feature>
<proteinExistence type="predicted"/>
<evidence type="ECO:0000313" key="2">
    <source>
        <dbReference type="EMBL" id="WXB18235.1"/>
    </source>
</evidence>
<keyword evidence="3" id="KW-1185">Reference proteome</keyword>